<feature type="transmembrane region" description="Helical" evidence="1">
    <location>
        <begin position="90"/>
        <end position="110"/>
    </location>
</feature>
<feature type="transmembrane region" description="Helical" evidence="1">
    <location>
        <begin position="31"/>
        <end position="51"/>
    </location>
</feature>
<feature type="transmembrane region" description="Helical" evidence="1">
    <location>
        <begin position="138"/>
        <end position="158"/>
    </location>
</feature>
<evidence type="ECO:0000256" key="1">
    <source>
        <dbReference type="SAM" id="Phobius"/>
    </source>
</evidence>
<dbReference type="EMBL" id="HBGQ01058631">
    <property type="protein sequence ID" value="CAD9462293.1"/>
    <property type="molecule type" value="Transcribed_RNA"/>
</dbReference>
<keyword evidence="1" id="KW-0812">Transmembrane</keyword>
<organism evidence="2">
    <name type="scientific">Alexandrium andersonii</name>
    <dbReference type="NCBI Taxonomy" id="327968"/>
    <lineage>
        <taxon>Eukaryota</taxon>
        <taxon>Sar</taxon>
        <taxon>Alveolata</taxon>
        <taxon>Dinophyceae</taxon>
        <taxon>Gonyaulacales</taxon>
        <taxon>Pyrocystaceae</taxon>
        <taxon>Alexandrium</taxon>
    </lineage>
</organism>
<name>A0A7S2DRP7_9DINO</name>
<accession>A0A7S2DRP7</accession>
<feature type="transmembrane region" description="Helical" evidence="1">
    <location>
        <begin position="58"/>
        <end position="78"/>
    </location>
</feature>
<keyword evidence="1" id="KW-1133">Transmembrane helix</keyword>
<reference evidence="2" key="1">
    <citation type="submission" date="2021-01" db="EMBL/GenBank/DDBJ databases">
        <authorList>
            <person name="Corre E."/>
            <person name="Pelletier E."/>
            <person name="Niang G."/>
            <person name="Scheremetjew M."/>
            <person name="Finn R."/>
            <person name="Kale V."/>
            <person name="Holt S."/>
            <person name="Cochrane G."/>
            <person name="Meng A."/>
            <person name="Brown T."/>
            <person name="Cohen L."/>
        </authorList>
    </citation>
    <scope>NUCLEOTIDE SEQUENCE</scope>
    <source>
        <strain evidence="2">CCMP2222</strain>
    </source>
</reference>
<sequence>MVCRLATQCCCGCSLSFGVKAILAVNLFRNVATLAVALLNVAFHTHTIVFASSLGAQTAIAAFCLAGIPIIVGGLWGIYNKAEAPLRLYWWYLVASLCLDMVFIVDSLILRNPCLHLGGLIARSGQAFACGAARGMNLFATGTMLGISFYLAFVVLSYCEDLANIGSGPSLADLSAYGEARMKKKLSAMDHIVGESTHCCVGEAYGSVIHQTALEGAETGSVPLFGNTYHQMQYPPPFEPYRRLE</sequence>
<evidence type="ECO:0000313" key="2">
    <source>
        <dbReference type="EMBL" id="CAD9462293.1"/>
    </source>
</evidence>
<protein>
    <submittedName>
        <fullName evidence="2">Uncharacterized protein</fullName>
    </submittedName>
</protein>
<dbReference type="AlphaFoldDB" id="A0A7S2DRP7"/>
<proteinExistence type="predicted"/>
<keyword evidence="1" id="KW-0472">Membrane</keyword>
<gene>
    <name evidence="2" type="ORF">AAND1436_LOCUS28333</name>
</gene>